<dbReference type="Proteomes" id="UP000790709">
    <property type="component" value="Unassembled WGS sequence"/>
</dbReference>
<organism evidence="1 2">
    <name type="scientific">Leucogyrophana mollusca</name>
    <dbReference type="NCBI Taxonomy" id="85980"/>
    <lineage>
        <taxon>Eukaryota</taxon>
        <taxon>Fungi</taxon>
        <taxon>Dikarya</taxon>
        <taxon>Basidiomycota</taxon>
        <taxon>Agaricomycotina</taxon>
        <taxon>Agaricomycetes</taxon>
        <taxon>Agaricomycetidae</taxon>
        <taxon>Boletales</taxon>
        <taxon>Boletales incertae sedis</taxon>
        <taxon>Leucogyrophana</taxon>
    </lineage>
</organism>
<protein>
    <submittedName>
        <fullName evidence="1">WD40 repeat-like protein</fullName>
    </submittedName>
</protein>
<gene>
    <name evidence="1" type="ORF">BV22DRAFT_894521</name>
</gene>
<proteinExistence type="predicted"/>
<accession>A0ACB8B165</accession>
<reference evidence="1" key="1">
    <citation type="journal article" date="2021" name="New Phytol.">
        <title>Evolutionary innovations through gain and loss of genes in the ectomycorrhizal Boletales.</title>
        <authorList>
            <person name="Wu G."/>
            <person name="Miyauchi S."/>
            <person name="Morin E."/>
            <person name="Kuo A."/>
            <person name="Drula E."/>
            <person name="Varga T."/>
            <person name="Kohler A."/>
            <person name="Feng B."/>
            <person name="Cao Y."/>
            <person name="Lipzen A."/>
            <person name="Daum C."/>
            <person name="Hundley H."/>
            <person name="Pangilinan J."/>
            <person name="Johnson J."/>
            <person name="Barry K."/>
            <person name="LaButti K."/>
            <person name="Ng V."/>
            <person name="Ahrendt S."/>
            <person name="Min B."/>
            <person name="Choi I.G."/>
            <person name="Park H."/>
            <person name="Plett J.M."/>
            <person name="Magnuson J."/>
            <person name="Spatafora J.W."/>
            <person name="Nagy L.G."/>
            <person name="Henrissat B."/>
            <person name="Grigoriev I.V."/>
            <person name="Yang Z.L."/>
            <person name="Xu J."/>
            <person name="Martin F.M."/>
        </authorList>
    </citation>
    <scope>NUCLEOTIDE SEQUENCE</scope>
    <source>
        <strain evidence="1">KUC20120723A-06</strain>
    </source>
</reference>
<dbReference type="EMBL" id="MU266724">
    <property type="protein sequence ID" value="KAH7918858.1"/>
    <property type="molecule type" value="Genomic_DNA"/>
</dbReference>
<keyword evidence="2" id="KW-1185">Reference proteome</keyword>
<evidence type="ECO:0000313" key="2">
    <source>
        <dbReference type="Proteomes" id="UP000790709"/>
    </source>
</evidence>
<sequence length="419" mass="45425">MSSPAGSGSSAEQSHVPTKVFKGHTSFVTSVAYFPDGRRIASGSRDKTIRIWNVESDQHEGECLEHDSSVEAIAIAPDGGKIAGRVVGGLIEWEVVRWKRVRAVKIDGESEQSAYTAIVAYSPDGRWIVTASSENTSIQLWDVDIGSPVRELQQHVDTVMSLSFSPDGARIATGLHDGSFRVLDIASGGAVVGPIHGHQAAVTSLVYSPDGRLLTTVSWDRTVRTWDAETGWEVGRPMLPPSLILCIAISANRKRIASTSSDRVVRLWNLETRLQVGDLFASRPSVWIYSVAFSPNGRIVISGGTHDVFMWDTAAIFDSAASPPATSNRESSNQTPSKAHRDTSSLSSSILDLPAAVQPQPEQAKKVERAPSIDDRDSFQSHHACYINIIYASIVSLFYSAPLLNLPTLSKNPKPNLKI</sequence>
<evidence type="ECO:0000313" key="1">
    <source>
        <dbReference type="EMBL" id="KAH7918858.1"/>
    </source>
</evidence>
<comment type="caution">
    <text evidence="1">The sequence shown here is derived from an EMBL/GenBank/DDBJ whole genome shotgun (WGS) entry which is preliminary data.</text>
</comment>
<name>A0ACB8B165_9AGAM</name>